<evidence type="ECO:0000256" key="1">
    <source>
        <dbReference type="SAM" id="MobiDB-lite"/>
    </source>
</evidence>
<proteinExistence type="predicted"/>
<feature type="signal peptide" evidence="2">
    <location>
        <begin position="1"/>
        <end position="21"/>
    </location>
</feature>
<evidence type="ECO:0008006" key="4">
    <source>
        <dbReference type="Google" id="ProtNLM"/>
    </source>
</evidence>
<evidence type="ECO:0000313" key="3">
    <source>
        <dbReference type="EnsemblMetazoa" id="ACOM024343-PA.1"/>
    </source>
</evidence>
<reference evidence="3" key="1">
    <citation type="submission" date="2022-08" db="UniProtKB">
        <authorList>
            <consortium name="EnsemblMetazoa"/>
        </authorList>
    </citation>
    <scope>IDENTIFICATION</scope>
</reference>
<feature type="region of interest" description="Disordered" evidence="1">
    <location>
        <begin position="76"/>
        <end position="105"/>
    </location>
</feature>
<dbReference type="EnsemblMetazoa" id="ACOM024343-RA">
    <property type="protein sequence ID" value="ACOM024343-PA.1"/>
    <property type="gene ID" value="ACOM024343"/>
</dbReference>
<organism evidence="3">
    <name type="scientific">Anopheles coluzzii</name>
    <name type="common">African malaria mosquito</name>
    <dbReference type="NCBI Taxonomy" id="1518534"/>
    <lineage>
        <taxon>Eukaryota</taxon>
        <taxon>Metazoa</taxon>
        <taxon>Ecdysozoa</taxon>
        <taxon>Arthropoda</taxon>
        <taxon>Hexapoda</taxon>
        <taxon>Insecta</taxon>
        <taxon>Pterygota</taxon>
        <taxon>Neoptera</taxon>
        <taxon>Endopterygota</taxon>
        <taxon>Diptera</taxon>
        <taxon>Nematocera</taxon>
        <taxon>Culicoidea</taxon>
        <taxon>Culicidae</taxon>
        <taxon>Anophelinae</taxon>
        <taxon>Anopheles</taxon>
    </lineage>
</organism>
<accession>A0A8W7P3V7</accession>
<feature type="chain" id="PRO_5036453050" description="Secreted protein" evidence="2">
    <location>
        <begin position="22"/>
        <end position="105"/>
    </location>
</feature>
<name>A0A8W7P3V7_ANOCL</name>
<dbReference type="AlphaFoldDB" id="A0A8W7P3V7"/>
<evidence type="ECO:0000256" key="2">
    <source>
        <dbReference type="SAM" id="SignalP"/>
    </source>
</evidence>
<sequence>MSKKGFLQVVAFCIVCRGSLSRKGVLCLVYDSSNNASTNLMGPSTRSRKQLKQRKAEGSRLIKVLSQRFSYQPHLWPVGGGEESSRHTGSAGGEEAAHHYPVMFQ</sequence>
<dbReference type="Proteomes" id="UP000075882">
    <property type="component" value="Unassembled WGS sequence"/>
</dbReference>
<protein>
    <recommendedName>
        <fullName evidence="4">Secreted protein</fullName>
    </recommendedName>
</protein>
<keyword evidence="2" id="KW-0732">Signal</keyword>